<accession>A0A6A6CCP6</accession>
<dbReference type="GeneID" id="54561097"/>
<name>A0A6A6CCP6_ZASCE</name>
<dbReference type="RefSeq" id="XP_033664889.1">
    <property type="nucleotide sequence ID" value="XM_033807825.1"/>
</dbReference>
<gene>
    <name evidence="2" type="ORF">M409DRAFT_25773</name>
</gene>
<proteinExistence type="predicted"/>
<keyword evidence="3" id="KW-1185">Reference proteome</keyword>
<evidence type="ECO:0000313" key="3">
    <source>
        <dbReference type="Proteomes" id="UP000799537"/>
    </source>
</evidence>
<evidence type="ECO:0000313" key="2">
    <source>
        <dbReference type="EMBL" id="KAF2164000.1"/>
    </source>
</evidence>
<dbReference type="EMBL" id="ML993606">
    <property type="protein sequence ID" value="KAF2164000.1"/>
    <property type="molecule type" value="Genomic_DNA"/>
</dbReference>
<dbReference type="AlphaFoldDB" id="A0A6A6CCP6"/>
<evidence type="ECO:0000256" key="1">
    <source>
        <dbReference type="SAM" id="MobiDB-lite"/>
    </source>
</evidence>
<organism evidence="2 3">
    <name type="scientific">Zasmidium cellare ATCC 36951</name>
    <dbReference type="NCBI Taxonomy" id="1080233"/>
    <lineage>
        <taxon>Eukaryota</taxon>
        <taxon>Fungi</taxon>
        <taxon>Dikarya</taxon>
        <taxon>Ascomycota</taxon>
        <taxon>Pezizomycotina</taxon>
        <taxon>Dothideomycetes</taxon>
        <taxon>Dothideomycetidae</taxon>
        <taxon>Mycosphaerellales</taxon>
        <taxon>Mycosphaerellaceae</taxon>
        <taxon>Zasmidium</taxon>
    </lineage>
</organism>
<feature type="region of interest" description="Disordered" evidence="1">
    <location>
        <begin position="1"/>
        <end position="25"/>
    </location>
</feature>
<dbReference type="Proteomes" id="UP000799537">
    <property type="component" value="Unassembled WGS sequence"/>
</dbReference>
<reference evidence="2" key="1">
    <citation type="journal article" date="2020" name="Stud. Mycol.">
        <title>101 Dothideomycetes genomes: a test case for predicting lifestyles and emergence of pathogens.</title>
        <authorList>
            <person name="Haridas S."/>
            <person name="Albert R."/>
            <person name="Binder M."/>
            <person name="Bloem J."/>
            <person name="Labutti K."/>
            <person name="Salamov A."/>
            <person name="Andreopoulos B."/>
            <person name="Baker S."/>
            <person name="Barry K."/>
            <person name="Bills G."/>
            <person name="Bluhm B."/>
            <person name="Cannon C."/>
            <person name="Castanera R."/>
            <person name="Culley D."/>
            <person name="Daum C."/>
            <person name="Ezra D."/>
            <person name="Gonzalez J."/>
            <person name="Henrissat B."/>
            <person name="Kuo A."/>
            <person name="Liang C."/>
            <person name="Lipzen A."/>
            <person name="Lutzoni F."/>
            <person name="Magnuson J."/>
            <person name="Mondo S."/>
            <person name="Nolan M."/>
            <person name="Ohm R."/>
            <person name="Pangilinan J."/>
            <person name="Park H.-J."/>
            <person name="Ramirez L."/>
            <person name="Alfaro M."/>
            <person name="Sun H."/>
            <person name="Tritt A."/>
            <person name="Yoshinaga Y."/>
            <person name="Zwiers L.-H."/>
            <person name="Turgeon B."/>
            <person name="Goodwin S."/>
            <person name="Spatafora J."/>
            <person name="Crous P."/>
            <person name="Grigoriev I."/>
        </authorList>
    </citation>
    <scope>NUCLEOTIDE SEQUENCE</scope>
    <source>
        <strain evidence="2">ATCC 36951</strain>
    </source>
</reference>
<sequence length="122" mass="13263">MPPINLTIHSFTPPSPTSPTPLSIKLTLPSAQQPNKNALHPATHLQLAYTYTEDRQEIFNPKPITSADLVLLDAEEGLYELDVAKGEIPKAKSGGTAEVVLYALAREEVLGRWSVGEVEMEG</sequence>
<protein>
    <submittedName>
        <fullName evidence="2">Uncharacterized protein</fullName>
    </submittedName>
</protein>